<evidence type="ECO:0000313" key="14">
    <source>
        <dbReference type="Proteomes" id="UP000002209"/>
    </source>
</evidence>
<dbReference type="InterPro" id="IPR003439">
    <property type="entry name" value="ABC_transporter-like_ATP-bd"/>
</dbReference>
<dbReference type="Pfam" id="PF00005">
    <property type="entry name" value="ABC_tran"/>
    <property type="match status" value="1"/>
</dbReference>
<dbReference type="GO" id="GO:0016887">
    <property type="term" value="F:ATP hydrolysis activity"/>
    <property type="evidence" value="ECO:0007669"/>
    <property type="project" value="InterPro"/>
</dbReference>
<sequence>MWPTRFPGRMPPGPRGGSTGAHADDESAGSAYDARLVRRLLAYVRPYRVLVAAALGCIAITAGMQLAGPLLTRWVIDTAFPTRDVGLVVQAAMAFAGLLVVQFASSYGETVLTAVIGQRVMRDLRQELFTRLQQLPISYFDRTPVGRLVTRVTSDVEALNELFTAGVVAGIGDLFTLGTIGVVMLFIDWQLALAAFVVIPLVLLVSRVFQNKVRSSYRVIRTRVAQLNAYLGERLSGIRIVQLFGREAGEIARFETLNQGHLDAQLKSITYYALYFPAIEFLTTLALASLLVTSGVLVEREALTVGTVAAFLQLVRRFFQPLQDLSEKYNILQAAMAASERIFGLLDTPPAPGLTPTPDLAQRVARVRAEGITITFENVWFAYESGGGISEDRVQQPTDLPSDTEVRWVLKDVSFTVAPGHSLALVGHTGAGKTTIVNLLLRFHDPQRGRILMNGEDIRDIPVDVLRSVMGYVQQDIFLFAGDIAANLRLGSPIDDVALHAAAARVGADRVIDRLPGGWAHELGERGGGISVGERQLLAFARAIASDPSLLILDEATSAVDSTIEAQIQQAVSTLMQGRTTVAIAHRLSTIVDADEILVLHHGEVVERGAHRALVAAGGMYERLFRLQAGTIVPSERLPSAAASG</sequence>
<keyword evidence="3" id="KW-1003">Cell membrane</keyword>
<dbReference type="Gene3D" id="3.40.50.300">
    <property type="entry name" value="P-loop containing nucleotide triphosphate hydrolases"/>
    <property type="match status" value="1"/>
</dbReference>
<evidence type="ECO:0000256" key="4">
    <source>
        <dbReference type="ARBA" id="ARBA00022692"/>
    </source>
</evidence>
<dbReference type="HOGENOM" id="CLU_000604_84_3_0"/>
<keyword evidence="8 10" id="KW-0472">Membrane</keyword>
<comment type="subcellular location">
    <subcellularLocation>
        <location evidence="1">Cell membrane</location>
        <topology evidence="1">Multi-pass membrane protein</topology>
    </subcellularLocation>
</comment>
<evidence type="ECO:0000259" key="12">
    <source>
        <dbReference type="PROSITE" id="PS50929"/>
    </source>
</evidence>
<evidence type="ECO:0000256" key="6">
    <source>
        <dbReference type="ARBA" id="ARBA00022840"/>
    </source>
</evidence>
<protein>
    <submittedName>
        <fullName evidence="13">Putative ABC transporter ATP-binding protein</fullName>
    </submittedName>
</protein>
<gene>
    <name evidence="13" type="ordered locus">GAU_2174</name>
</gene>
<dbReference type="Pfam" id="PF00664">
    <property type="entry name" value="ABC_membrane"/>
    <property type="match status" value="1"/>
</dbReference>
<evidence type="ECO:0000256" key="3">
    <source>
        <dbReference type="ARBA" id="ARBA00022475"/>
    </source>
</evidence>
<accession>C1A9N9</accession>
<evidence type="ECO:0000256" key="7">
    <source>
        <dbReference type="ARBA" id="ARBA00022989"/>
    </source>
</evidence>
<dbReference type="CDD" id="cd18544">
    <property type="entry name" value="ABC_6TM_TmrA_like"/>
    <property type="match status" value="1"/>
</dbReference>
<dbReference type="PROSITE" id="PS00211">
    <property type="entry name" value="ABC_TRANSPORTER_1"/>
    <property type="match status" value="1"/>
</dbReference>
<dbReference type="InterPro" id="IPR039421">
    <property type="entry name" value="Type_1_exporter"/>
</dbReference>
<dbReference type="KEGG" id="gau:GAU_2174"/>
<dbReference type="FunFam" id="3.40.50.300:FF:000221">
    <property type="entry name" value="Multidrug ABC transporter ATP-binding protein"/>
    <property type="match status" value="1"/>
</dbReference>
<dbReference type="Gene3D" id="1.20.1560.10">
    <property type="entry name" value="ABC transporter type 1, transmembrane domain"/>
    <property type="match status" value="1"/>
</dbReference>
<dbReference type="EMBL" id="AP009153">
    <property type="protein sequence ID" value="BAH39216.1"/>
    <property type="molecule type" value="Genomic_DNA"/>
</dbReference>
<dbReference type="SUPFAM" id="SSF90123">
    <property type="entry name" value="ABC transporter transmembrane region"/>
    <property type="match status" value="1"/>
</dbReference>
<dbReference type="InterPro" id="IPR003593">
    <property type="entry name" value="AAA+_ATPase"/>
</dbReference>
<dbReference type="GO" id="GO:0015421">
    <property type="term" value="F:ABC-type oligopeptide transporter activity"/>
    <property type="evidence" value="ECO:0007669"/>
    <property type="project" value="TreeGrafter"/>
</dbReference>
<dbReference type="PROSITE" id="PS50893">
    <property type="entry name" value="ABC_TRANSPORTER_2"/>
    <property type="match status" value="1"/>
</dbReference>
<dbReference type="eggNOG" id="COG1132">
    <property type="taxonomic scope" value="Bacteria"/>
</dbReference>
<keyword evidence="4 10" id="KW-0812">Transmembrane</keyword>
<dbReference type="SUPFAM" id="SSF52540">
    <property type="entry name" value="P-loop containing nucleoside triphosphate hydrolases"/>
    <property type="match status" value="1"/>
</dbReference>
<dbReference type="InterPro" id="IPR011527">
    <property type="entry name" value="ABC1_TM_dom"/>
</dbReference>
<keyword evidence="2" id="KW-0813">Transport</keyword>
<feature type="domain" description="ABC transmembrane type-1" evidence="12">
    <location>
        <begin position="52"/>
        <end position="334"/>
    </location>
</feature>
<evidence type="ECO:0000256" key="9">
    <source>
        <dbReference type="SAM" id="MobiDB-lite"/>
    </source>
</evidence>
<feature type="transmembrane region" description="Helical" evidence="10">
    <location>
        <begin position="191"/>
        <end position="209"/>
    </location>
</feature>
<evidence type="ECO:0000256" key="2">
    <source>
        <dbReference type="ARBA" id="ARBA00022448"/>
    </source>
</evidence>
<evidence type="ECO:0000256" key="1">
    <source>
        <dbReference type="ARBA" id="ARBA00004651"/>
    </source>
</evidence>
<dbReference type="GO" id="GO:0005524">
    <property type="term" value="F:ATP binding"/>
    <property type="evidence" value="ECO:0007669"/>
    <property type="project" value="UniProtKB-KW"/>
</dbReference>
<dbReference type="PANTHER" id="PTHR43394:SF1">
    <property type="entry name" value="ATP-BINDING CASSETTE SUB-FAMILY B MEMBER 10, MITOCHONDRIAL"/>
    <property type="match status" value="1"/>
</dbReference>
<evidence type="ECO:0000313" key="13">
    <source>
        <dbReference type="EMBL" id="BAH39216.1"/>
    </source>
</evidence>
<evidence type="ECO:0000256" key="10">
    <source>
        <dbReference type="SAM" id="Phobius"/>
    </source>
</evidence>
<evidence type="ECO:0000259" key="11">
    <source>
        <dbReference type="PROSITE" id="PS50893"/>
    </source>
</evidence>
<keyword evidence="5" id="KW-0547">Nucleotide-binding</keyword>
<keyword evidence="14" id="KW-1185">Reference proteome</keyword>
<feature type="transmembrane region" description="Helical" evidence="10">
    <location>
        <begin position="162"/>
        <end position="185"/>
    </location>
</feature>
<dbReference type="InterPro" id="IPR017871">
    <property type="entry name" value="ABC_transporter-like_CS"/>
</dbReference>
<proteinExistence type="predicted"/>
<feature type="region of interest" description="Disordered" evidence="9">
    <location>
        <begin position="1"/>
        <end position="26"/>
    </location>
</feature>
<keyword evidence="6 13" id="KW-0067">ATP-binding</keyword>
<name>C1A9N9_GEMAT</name>
<reference evidence="14" key="1">
    <citation type="submission" date="2006-03" db="EMBL/GenBank/DDBJ databases">
        <title>Complete genome sequence of Gemmatimonas aurantiaca T-27 that represents a novel phylum Gemmatimonadetes.</title>
        <authorList>
            <person name="Takasaki K."/>
            <person name="Ichikawa N."/>
            <person name="Miura H."/>
            <person name="Matsushita S."/>
            <person name="Watanabe Y."/>
            <person name="Oguchi A."/>
            <person name="Ankai A."/>
            <person name="Yashiro I."/>
            <person name="Takahashi M."/>
            <person name="Terui Y."/>
            <person name="Fukui S."/>
            <person name="Yokoyama H."/>
            <person name="Tanikawa S."/>
            <person name="Hanada S."/>
            <person name="Kamagata Y."/>
            <person name="Fujita N."/>
        </authorList>
    </citation>
    <scope>NUCLEOTIDE SEQUENCE [LARGE SCALE GENOMIC DNA]</scope>
    <source>
        <strain evidence="14">T-27 / DSM 14586 / JCM 11422 / NBRC 100505</strain>
    </source>
</reference>
<dbReference type="SMART" id="SM00382">
    <property type="entry name" value="AAA"/>
    <property type="match status" value="1"/>
</dbReference>
<feature type="domain" description="ABC transporter" evidence="11">
    <location>
        <begin position="374"/>
        <end position="627"/>
    </location>
</feature>
<dbReference type="PANTHER" id="PTHR43394">
    <property type="entry name" value="ATP-DEPENDENT PERMEASE MDL1, MITOCHONDRIAL"/>
    <property type="match status" value="1"/>
</dbReference>
<keyword evidence="7 10" id="KW-1133">Transmembrane helix</keyword>
<feature type="transmembrane region" description="Helical" evidence="10">
    <location>
        <begin position="47"/>
        <end position="67"/>
    </location>
</feature>
<dbReference type="InterPro" id="IPR036640">
    <property type="entry name" value="ABC1_TM_sf"/>
</dbReference>
<feature type="transmembrane region" description="Helical" evidence="10">
    <location>
        <begin position="87"/>
        <end position="116"/>
    </location>
</feature>
<dbReference type="AlphaFoldDB" id="C1A9N9"/>
<evidence type="ECO:0000256" key="8">
    <source>
        <dbReference type="ARBA" id="ARBA00023136"/>
    </source>
</evidence>
<feature type="transmembrane region" description="Helical" evidence="10">
    <location>
        <begin position="272"/>
        <end position="296"/>
    </location>
</feature>
<dbReference type="STRING" id="379066.GAU_2174"/>
<dbReference type="InterPro" id="IPR027417">
    <property type="entry name" value="P-loop_NTPase"/>
</dbReference>
<organism evidence="13 14">
    <name type="scientific">Gemmatimonas aurantiaca (strain DSM 14586 / JCM 11422 / NBRC 100505 / T-27)</name>
    <dbReference type="NCBI Taxonomy" id="379066"/>
    <lineage>
        <taxon>Bacteria</taxon>
        <taxon>Pseudomonadati</taxon>
        <taxon>Gemmatimonadota</taxon>
        <taxon>Gemmatimonadia</taxon>
        <taxon>Gemmatimonadales</taxon>
        <taxon>Gemmatimonadaceae</taxon>
        <taxon>Gemmatimonas</taxon>
    </lineage>
</organism>
<dbReference type="Proteomes" id="UP000002209">
    <property type="component" value="Chromosome"/>
</dbReference>
<evidence type="ECO:0000256" key="5">
    <source>
        <dbReference type="ARBA" id="ARBA00022741"/>
    </source>
</evidence>
<dbReference type="GO" id="GO:0005886">
    <property type="term" value="C:plasma membrane"/>
    <property type="evidence" value="ECO:0007669"/>
    <property type="project" value="UniProtKB-SubCell"/>
</dbReference>
<dbReference type="PROSITE" id="PS50929">
    <property type="entry name" value="ABC_TM1F"/>
    <property type="match status" value="1"/>
</dbReference>